<dbReference type="EMBL" id="LQCI01000051">
    <property type="protein sequence ID" value="KZB79694.1"/>
    <property type="molecule type" value="Genomic_DNA"/>
</dbReference>
<keyword evidence="6" id="KW-1185">Reference proteome</keyword>
<dbReference type="AlphaFoldDB" id="A0A154M4Y6"/>
<dbReference type="Proteomes" id="UP000076321">
    <property type="component" value="Unassembled WGS sequence"/>
</dbReference>
<organism evidence="3 5">
    <name type="scientific">Amycolatopsis regifaucium</name>
    <dbReference type="NCBI Taxonomy" id="546365"/>
    <lineage>
        <taxon>Bacteria</taxon>
        <taxon>Bacillati</taxon>
        <taxon>Actinomycetota</taxon>
        <taxon>Actinomycetes</taxon>
        <taxon>Pseudonocardiales</taxon>
        <taxon>Pseudonocardiaceae</taxon>
        <taxon>Amycolatopsis</taxon>
    </lineage>
</organism>
<evidence type="ECO:0000313" key="4">
    <source>
        <dbReference type="EMBL" id="OKA09991.1"/>
    </source>
</evidence>
<accession>A0A154M4Y6</accession>
<evidence type="ECO:0000256" key="1">
    <source>
        <dbReference type="SAM" id="MobiDB-lite"/>
    </source>
</evidence>
<proteinExistence type="predicted"/>
<dbReference type="EMBL" id="LOBU02000006">
    <property type="protein sequence ID" value="OKA09991.1"/>
    <property type="molecule type" value="Genomic_DNA"/>
</dbReference>
<reference evidence="3 5" key="1">
    <citation type="submission" date="2015-12" db="EMBL/GenBank/DDBJ databases">
        <title>Amycolatopsis regifaucium genome sequencing and assembly.</title>
        <authorList>
            <person name="Mayilraj S."/>
        </authorList>
    </citation>
    <scope>NUCLEOTIDE SEQUENCE [LARGE SCALE GENOMIC DNA]</scope>
    <source>
        <strain evidence="3 5">GY080</strain>
    </source>
</reference>
<evidence type="ECO:0000313" key="3">
    <source>
        <dbReference type="EMBL" id="KZB79694.1"/>
    </source>
</evidence>
<feature type="signal peptide" evidence="2">
    <location>
        <begin position="1"/>
        <end position="19"/>
    </location>
</feature>
<comment type="caution">
    <text evidence="3">The sequence shown here is derived from an EMBL/GenBank/DDBJ whole genome shotgun (WGS) entry which is preliminary data.</text>
</comment>
<gene>
    <name evidence="4" type="ORF">ATP06_0206500</name>
    <name evidence="3" type="ORF">AVL48_14915</name>
</gene>
<feature type="region of interest" description="Disordered" evidence="1">
    <location>
        <begin position="73"/>
        <end position="94"/>
    </location>
</feature>
<keyword evidence="2" id="KW-0732">Signal</keyword>
<feature type="compositionally biased region" description="Polar residues" evidence="1">
    <location>
        <begin position="73"/>
        <end position="87"/>
    </location>
</feature>
<dbReference type="Proteomes" id="UP000186883">
    <property type="component" value="Unassembled WGS sequence"/>
</dbReference>
<reference evidence="4 6" key="2">
    <citation type="submission" date="2016-11" db="EMBL/GenBank/DDBJ databases">
        <title>Genome sequencing of Amycolatopsis regifaucium.</title>
        <authorList>
            <person name="Mayilraj S."/>
            <person name="Kaur N."/>
        </authorList>
    </citation>
    <scope>NUCLEOTIDE SEQUENCE [LARGE SCALE GENOMIC DNA]</scope>
    <source>
        <strain evidence="4 6">GY080</strain>
    </source>
</reference>
<name>A0A154M4Y6_9PSEU</name>
<evidence type="ECO:0000313" key="5">
    <source>
        <dbReference type="Proteomes" id="UP000076321"/>
    </source>
</evidence>
<dbReference type="RefSeq" id="WP_061987736.1">
    <property type="nucleotide sequence ID" value="NZ_FOPQ01000012.1"/>
</dbReference>
<protein>
    <submittedName>
        <fullName evidence="3">Uncharacterized protein</fullName>
    </submittedName>
</protein>
<feature type="chain" id="PRO_5043134756" evidence="2">
    <location>
        <begin position="20"/>
        <end position="336"/>
    </location>
</feature>
<sequence>MIALLAAAVPATAIPTAAAGELPGGRANFVVSTGSLTTGSTSNWFRLGTYAFDAATGKVSTRMHVWEQTKPTQRTGIKVTPDSSCSSRDPKTTDKVRPCEIMTAGGFTGAPNDTRQGTYELGTQDGKQTVTITWSPTWTDKWSVDTQQGLARLNFVSSTRVNSGYGYGSNAALTDRRAMSSVKSHPGDLRYVGRGWTGGKASDVASSFAVGSFNACEMVTWCLTYLQPSSAKVCQASGGCPHYGGGTPANVSSLQYYLGRVNSGDRRDALWHWCTCLAMERNEPCYTGNSHVKPLLQILDDNGTFRGWVGVEGSFSTNGVRSSDMLAVFAQADWVA</sequence>
<evidence type="ECO:0000313" key="6">
    <source>
        <dbReference type="Proteomes" id="UP000186883"/>
    </source>
</evidence>
<dbReference type="OrthoDB" id="3507435at2"/>
<evidence type="ECO:0000256" key="2">
    <source>
        <dbReference type="SAM" id="SignalP"/>
    </source>
</evidence>